<reference evidence="4" key="1">
    <citation type="submission" date="2018-06" db="EMBL/GenBank/DDBJ databases">
        <authorList>
            <person name="Zhirakovskaya E."/>
        </authorList>
    </citation>
    <scope>NUCLEOTIDE SEQUENCE</scope>
</reference>
<sequence>MSTKIGLISDTHSSLAPLQQALDIFQREQVNDIICAGDIAGYGEDQLAQSVALLQQHHCLSIAGNHDQSIHTDEMAKHPAELDAFFKQLPSTLQLEREGKRLYVVHAHPPNSQHGGIKLLDPQGQVMVERKHAWQQKLAAFDYDVLIVGHTHQVFAEQLGNVLVINPGSTQFNHTCMMLELPSMQVKVFALMNKEPILCWNWGIFFNKIKM</sequence>
<evidence type="ECO:0000256" key="1">
    <source>
        <dbReference type="ARBA" id="ARBA00022723"/>
    </source>
</evidence>
<dbReference type="PANTHER" id="PTHR43165">
    <property type="entry name" value="METALLOPHOSPHOESTERASE"/>
    <property type="match status" value="1"/>
</dbReference>
<dbReference type="Gene3D" id="3.60.21.10">
    <property type="match status" value="1"/>
</dbReference>
<keyword evidence="2" id="KW-0378">Hydrolase</keyword>
<protein>
    <recommendedName>
        <fullName evidence="3">Calcineurin-like phosphoesterase domain-containing protein</fullName>
    </recommendedName>
</protein>
<gene>
    <name evidence="4" type="ORF">MNBD_GAMMA07-185</name>
</gene>
<evidence type="ECO:0000313" key="4">
    <source>
        <dbReference type="EMBL" id="VAW56313.1"/>
    </source>
</evidence>
<dbReference type="GO" id="GO:0046872">
    <property type="term" value="F:metal ion binding"/>
    <property type="evidence" value="ECO:0007669"/>
    <property type="project" value="UniProtKB-KW"/>
</dbReference>
<dbReference type="EMBL" id="UOFF01000211">
    <property type="protein sequence ID" value="VAW56313.1"/>
    <property type="molecule type" value="Genomic_DNA"/>
</dbReference>
<dbReference type="AlphaFoldDB" id="A0A3B0WVA2"/>
<dbReference type="NCBIfam" id="TIGR00040">
    <property type="entry name" value="yfcE"/>
    <property type="match status" value="1"/>
</dbReference>
<proteinExistence type="predicted"/>
<evidence type="ECO:0000256" key="2">
    <source>
        <dbReference type="ARBA" id="ARBA00022801"/>
    </source>
</evidence>
<accession>A0A3B0WVA2</accession>
<dbReference type="InterPro" id="IPR029052">
    <property type="entry name" value="Metallo-depent_PP-like"/>
</dbReference>
<dbReference type="SUPFAM" id="SSF56300">
    <property type="entry name" value="Metallo-dependent phosphatases"/>
    <property type="match status" value="1"/>
</dbReference>
<organism evidence="4">
    <name type="scientific">hydrothermal vent metagenome</name>
    <dbReference type="NCBI Taxonomy" id="652676"/>
    <lineage>
        <taxon>unclassified sequences</taxon>
        <taxon>metagenomes</taxon>
        <taxon>ecological metagenomes</taxon>
    </lineage>
</organism>
<dbReference type="PROSITE" id="PS01269">
    <property type="entry name" value="UPF0025"/>
    <property type="match status" value="1"/>
</dbReference>
<keyword evidence="1" id="KW-0479">Metal-binding</keyword>
<evidence type="ECO:0000259" key="3">
    <source>
        <dbReference type="Pfam" id="PF12850"/>
    </source>
</evidence>
<dbReference type="GO" id="GO:0016787">
    <property type="term" value="F:hydrolase activity"/>
    <property type="evidence" value="ECO:0007669"/>
    <property type="project" value="UniProtKB-KW"/>
</dbReference>
<dbReference type="InterPro" id="IPR053193">
    <property type="entry name" value="MetalloPDE_YfcE-like"/>
</dbReference>
<feature type="domain" description="Calcineurin-like phosphoesterase" evidence="3">
    <location>
        <begin position="4"/>
        <end position="173"/>
    </location>
</feature>
<dbReference type="PANTHER" id="PTHR43165:SF1">
    <property type="entry name" value="PHOSPHODIESTERASE MJ0936"/>
    <property type="match status" value="1"/>
</dbReference>
<name>A0A3B0WVA2_9ZZZZ</name>
<dbReference type="InterPro" id="IPR020935">
    <property type="entry name" value="PdiEstase_YfcE_CS"/>
</dbReference>
<dbReference type="InterPro" id="IPR000979">
    <property type="entry name" value="Phosphodiesterase_MJ0936/Vps29"/>
</dbReference>
<dbReference type="Pfam" id="PF12850">
    <property type="entry name" value="Metallophos_2"/>
    <property type="match status" value="1"/>
</dbReference>
<dbReference type="InterPro" id="IPR024654">
    <property type="entry name" value="Calcineurin-like_PHP_lpxH"/>
</dbReference>